<protein>
    <submittedName>
        <fullName evidence="2">Uncharacterized protein</fullName>
    </submittedName>
</protein>
<evidence type="ECO:0000313" key="2">
    <source>
        <dbReference type="EMBL" id="GBP83366.1"/>
    </source>
</evidence>
<dbReference type="Proteomes" id="UP000299102">
    <property type="component" value="Unassembled WGS sequence"/>
</dbReference>
<evidence type="ECO:0000313" key="3">
    <source>
        <dbReference type="Proteomes" id="UP000299102"/>
    </source>
</evidence>
<sequence length="75" mass="8736">MFHRISFTKKDSASNRVTVFSPPRPRSRAVRDSIIVNSTKSRRIEAARPSGLPSIRCGLRAADFQRHWYSDRYRD</sequence>
<comment type="caution">
    <text evidence="2">The sequence shown here is derived from an EMBL/GenBank/DDBJ whole genome shotgun (WGS) entry which is preliminary data.</text>
</comment>
<proteinExistence type="predicted"/>
<name>A0A4C1Z434_EUMVA</name>
<dbReference type="AlphaFoldDB" id="A0A4C1Z434"/>
<keyword evidence="3" id="KW-1185">Reference proteome</keyword>
<reference evidence="2 3" key="1">
    <citation type="journal article" date="2019" name="Commun. Biol.">
        <title>The bagworm genome reveals a unique fibroin gene that provides high tensile strength.</title>
        <authorList>
            <person name="Kono N."/>
            <person name="Nakamura H."/>
            <person name="Ohtoshi R."/>
            <person name="Tomita M."/>
            <person name="Numata K."/>
            <person name="Arakawa K."/>
        </authorList>
    </citation>
    <scope>NUCLEOTIDE SEQUENCE [LARGE SCALE GENOMIC DNA]</scope>
</reference>
<organism evidence="2 3">
    <name type="scientific">Eumeta variegata</name>
    <name type="common">Bagworm moth</name>
    <name type="synonym">Eumeta japonica</name>
    <dbReference type="NCBI Taxonomy" id="151549"/>
    <lineage>
        <taxon>Eukaryota</taxon>
        <taxon>Metazoa</taxon>
        <taxon>Ecdysozoa</taxon>
        <taxon>Arthropoda</taxon>
        <taxon>Hexapoda</taxon>
        <taxon>Insecta</taxon>
        <taxon>Pterygota</taxon>
        <taxon>Neoptera</taxon>
        <taxon>Endopterygota</taxon>
        <taxon>Lepidoptera</taxon>
        <taxon>Glossata</taxon>
        <taxon>Ditrysia</taxon>
        <taxon>Tineoidea</taxon>
        <taxon>Psychidae</taxon>
        <taxon>Oiketicinae</taxon>
        <taxon>Eumeta</taxon>
    </lineage>
</organism>
<evidence type="ECO:0000256" key="1">
    <source>
        <dbReference type="SAM" id="MobiDB-lite"/>
    </source>
</evidence>
<dbReference type="EMBL" id="BGZK01001617">
    <property type="protein sequence ID" value="GBP83366.1"/>
    <property type="molecule type" value="Genomic_DNA"/>
</dbReference>
<accession>A0A4C1Z434</accession>
<gene>
    <name evidence="2" type="ORF">EVAR_52983_1</name>
</gene>
<feature type="region of interest" description="Disordered" evidence="1">
    <location>
        <begin position="1"/>
        <end position="25"/>
    </location>
</feature>